<proteinExistence type="predicted"/>
<dbReference type="EMBL" id="JAHUZN010000011">
    <property type="protein sequence ID" value="KAG8478755.1"/>
    <property type="molecule type" value="Genomic_DNA"/>
</dbReference>
<keyword evidence="2" id="KW-1185">Reference proteome</keyword>
<evidence type="ECO:0000313" key="1">
    <source>
        <dbReference type="EMBL" id="KAG8478755.1"/>
    </source>
</evidence>
<evidence type="ECO:0000313" key="2">
    <source>
        <dbReference type="Proteomes" id="UP000701853"/>
    </source>
</evidence>
<organism evidence="1 2">
    <name type="scientific">Gossypium anomalum</name>
    <dbReference type="NCBI Taxonomy" id="47600"/>
    <lineage>
        <taxon>Eukaryota</taxon>
        <taxon>Viridiplantae</taxon>
        <taxon>Streptophyta</taxon>
        <taxon>Embryophyta</taxon>
        <taxon>Tracheophyta</taxon>
        <taxon>Spermatophyta</taxon>
        <taxon>Magnoliopsida</taxon>
        <taxon>eudicotyledons</taxon>
        <taxon>Gunneridae</taxon>
        <taxon>Pentapetalae</taxon>
        <taxon>rosids</taxon>
        <taxon>malvids</taxon>
        <taxon>Malvales</taxon>
        <taxon>Malvaceae</taxon>
        <taxon>Malvoideae</taxon>
        <taxon>Gossypium</taxon>
    </lineage>
</organism>
<comment type="caution">
    <text evidence="1">The sequence shown here is derived from an EMBL/GenBank/DDBJ whole genome shotgun (WGS) entry which is preliminary data.</text>
</comment>
<dbReference type="Proteomes" id="UP000701853">
    <property type="component" value="Chromosome 11"/>
</dbReference>
<reference evidence="1 2" key="1">
    <citation type="journal article" date="2021" name="bioRxiv">
        <title>The Gossypium anomalum genome as a resource for cotton improvement and evolutionary analysis of hybrid incompatibility.</title>
        <authorList>
            <person name="Grover C.E."/>
            <person name="Yuan D."/>
            <person name="Arick M.A."/>
            <person name="Miller E.R."/>
            <person name="Hu G."/>
            <person name="Peterson D.G."/>
            <person name="Wendel J.F."/>
            <person name="Udall J.A."/>
        </authorList>
    </citation>
    <scope>NUCLEOTIDE SEQUENCE [LARGE SCALE GENOMIC DNA]</scope>
    <source>
        <strain evidence="1">JFW-Udall</strain>
        <tissue evidence="1">Leaf</tissue>
    </source>
</reference>
<sequence length="42" mass="5074">MKHYHSHPLITLHLFHFNLYKDCTIYHTPTRSFTAFEPMSPI</sequence>
<protein>
    <submittedName>
        <fullName evidence="1">Uncharacterized protein</fullName>
    </submittedName>
</protein>
<accession>A0A8J5YHA1</accession>
<dbReference type="AlphaFoldDB" id="A0A8J5YHA1"/>
<gene>
    <name evidence="1" type="ORF">CXB51_028641</name>
</gene>
<name>A0A8J5YHA1_9ROSI</name>